<dbReference type="Proteomes" id="UP000032160">
    <property type="component" value="Chromosome I"/>
</dbReference>
<feature type="transmembrane region" description="Helical" evidence="1">
    <location>
        <begin position="119"/>
        <end position="137"/>
    </location>
</feature>
<comment type="subcellular location">
    <subcellularLocation>
        <location evidence="1">Cell inner membrane</location>
        <topology evidence="1">Multi-pass membrane protein</topology>
    </subcellularLocation>
</comment>
<gene>
    <name evidence="2" type="ORF">BN1012_Phect504</name>
</gene>
<dbReference type="EMBL" id="HG966617">
    <property type="protein sequence ID" value="CDO58718.1"/>
    <property type="molecule type" value="Genomic_DNA"/>
</dbReference>
<comment type="similarity">
    <text evidence="1">Belongs to the MscS (TC 1.A.23) family.</text>
</comment>
<sequence>MQDGIFAWASALQDATRDVLTQVIAYIPQLAGALLLLLLGWLAARFTRMILVRGTGAVTAGINRLVPKNFALRLTPSEQAMGVVGQVGFWAVLLLFVTAAAEAAALPILSAWLDQIVAFMPRALAAGVVLLVGYVLSSVARDAVTAPLSAAGISQARFVGVVVQATVLAASVIIGVAQIGVDVTFLTIVTAIALGSVLVSFAIAFALGARDLVANLIGIQQMRGRFVIGQAIRLDGTEGEILEFSAAAVVLDTPDGTMTIPGQRYSAVSTLLLPPRSAGDAPTTGESS</sequence>
<dbReference type="PANTHER" id="PTHR30221">
    <property type="entry name" value="SMALL-CONDUCTANCE MECHANOSENSITIVE CHANNEL"/>
    <property type="match status" value="1"/>
</dbReference>
<protein>
    <recommendedName>
        <fullName evidence="1">Small-conductance mechanosensitive channel</fullName>
    </recommendedName>
</protein>
<dbReference type="InterPro" id="IPR045275">
    <property type="entry name" value="MscS_archaea/bacteria_type"/>
</dbReference>
<keyword evidence="1" id="KW-0997">Cell inner membrane</keyword>
<keyword evidence="1" id="KW-0472">Membrane</keyword>
<proteinExistence type="inferred from homology"/>
<accession>X5M6Q1</accession>
<feature type="transmembrane region" description="Helical" evidence="1">
    <location>
        <begin position="87"/>
        <end position="113"/>
    </location>
</feature>
<keyword evidence="1" id="KW-0406">Ion transport</keyword>
<comment type="caution">
    <text evidence="1">Lacks conserved residue(s) required for the propagation of feature annotation.</text>
</comment>
<dbReference type="PANTHER" id="PTHR30221:SF1">
    <property type="entry name" value="SMALL-CONDUCTANCE MECHANOSENSITIVE CHANNEL"/>
    <property type="match status" value="1"/>
</dbReference>
<keyword evidence="3" id="KW-1185">Reference proteome</keyword>
<reference evidence="2 3" key="1">
    <citation type="journal article" date="2014" name="Front. Genet.">
        <title>Genome and metabolic network of "Candidatus Phaeomarinobacter ectocarpi" Ec32, a new candidate genus of Alphaproteobacteria frequently associated with brown algae.</title>
        <authorList>
            <person name="Dittami S.M."/>
            <person name="Barbeyron T."/>
            <person name="Boyen C."/>
            <person name="Cambefort J."/>
            <person name="Collet G."/>
            <person name="Delage L."/>
            <person name="Gobet A."/>
            <person name="Groisillier A."/>
            <person name="Leblanc C."/>
            <person name="Michel G."/>
            <person name="Scornet D."/>
            <person name="Siegel A."/>
            <person name="Tapia J.E."/>
            <person name="Tonon T."/>
        </authorList>
    </citation>
    <scope>NUCLEOTIDE SEQUENCE [LARGE SCALE GENOMIC DNA]</scope>
    <source>
        <strain evidence="2 3">Ec32</strain>
    </source>
</reference>
<dbReference type="RefSeq" id="WP_171815948.1">
    <property type="nucleotide sequence ID" value="NZ_HG966617.1"/>
</dbReference>
<dbReference type="InterPro" id="IPR008910">
    <property type="entry name" value="MSC_TM_helix"/>
</dbReference>
<evidence type="ECO:0000313" key="2">
    <source>
        <dbReference type="EMBL" id="CDO58718.1"/>
    </source>
</evidence>
<keyword evidence="1" id="KW-0813">Transport</keyword>
<feature type="transmembrane region" description="Helical" evidence="1">
    <location>
        <begin position="23"/>
        <end position="44"/>
    </location>
</feature>
<dbReference type="GO" id="GO:0008381">
    <property type="term" value="F:mechanosensitive monoatomic ion channel activity"/>
    <property type="evidence" value="ECO:0007669"/>
    <property type="project" value="InterPro"/>
</dbReference>
<comment type="function">
    <text evidence="1">Mechanosensitive channel that participates in the regulation of osmotic pressure changes within the cell, opening in response to stretch forces in the membrane lipid bilayer, without the need for other proteins. Contributes to normal resistance to hypoosmotic shock. Forms an ion channel of 1.0 nanosiemens conductance with a slight preference for anions.</text>
</comment>
<dbReference type="Pfam" id="PF05552">
    <property type="entry name" value="MS_channel_1st_1"/>
    <property type="match status" value="2"/>
</dbReference>
<feature type="transmembrane region" description="Helical" evidence="1">
    <location>
        <begin position="185"/>
        <end position="207"/>
    </location>
</feature>
<comment type="subunit">
    <text evidence="1">Homoheptamer.</text>
</comment>
<organism evidence="2 3">
    <name type="scientific">Candidatus Phaeomarinibacter ectocarpi</name>
    <dbReference type="NCBI Taxonomy" id="1458461"/>
    <lineage>
        <taxon>Bacteria</taxon>
        <taxon>Pseudomonadati</taxon>
        <taxon>Pseudomonadota</taxon>
        <taxon>Alphaproteobacteria</taxon>
        <taxon>Hyphomicrobiales</taxon>
        <taxon>Parvibaculaceae</taxon>
        <taxon>Candidatus Phaeomarinibacter</taxon>
    </lineage>
</organism>
<keyword evidence="1" id="KW-1133">Transmembrane helix</keyword>
<keyword evidence="1" id="KW-0407">Ion channel</keyword>
<feature type="transmembrane region" description="Helical" evidence="1">
    <location>
        <begin position="158"/>
        <end position="179"/>
    </location>
</feature>
<name>X5M6Q1_9HYPH</name>
<keyword evidence="1" id="KW-0812">Transmembrane</keyword>
<dbReference type="KEGG" id="pect:BN1012_Phect504"/>
<dbReference type="Gene3D" id="1.10.287.1260">
    <property type="match status" value="1"/>
</dbReference>
<dbReference type="GO" id="GO:0005886">
    <property type="term" value="C:plasma membrane"/>
    <property type="evidence" value="ECO:0007669"/>
    <property type="project" value="UniProtKB-SubCell"/>
</dbReference>
<dbReference type="AlphaFoldDB" id="X5M6Q1"/>
<dbReference type="HOGENOM" id="CLU_049564_1_1_5"/>
<dbReference type="STRING" id="1458461.BN1012_Phect504"/>
<evidence type="ECO:0000256" key="1">
    <source>
        <dbReference type="RuleBase" id="RU369025"/>
    </source>
</evidence>
<keyword evidence="1" id="KW-1003">Cell membrane</keyword>
<evidence type="ECO:0000313" key="3">
    <source>
        <dbReference type="Proteomes" id="UP000032160"/>
    </source>
</evidence>